<organism evidence="10">
    <name type="scientific">marine metagenome</name>
    <dbReference type="NCBI Taxonomy" id="408172"/>
    <lineage>
        <taxon>unclassified sequences</taxon>
        <taxon>metagenomes</taxon>
        <taxon>ecological metagenomes</taxon>
    </lineage>
</organism>
<dbReference type="InterPro" id="IPR025713">
    <property type="entry name" value="MotB-like_N_dom"/>
</dbReference>
<feature type="domain" description="OmpA-like" evidence="9">
    <location>
        <begin position="106"/>
        <end position="246"/>
    </location>
</feature>
<dbReference type="AlphaFoldDB" id="A0A381UHL6"/>
<evidence type="ECO:0000259" key="9">
    <source>
        <dbReference type="PROSITE" id="PS51123"/>
    </source>
</evidence>
<keyword evidence="6 8" id="KW-0472">Membrane</keyword>
<dbReference type="Gene3D" id="3.30.1330.60">
    <property type="entry name" value="OmpA-like domain"/>
    <property type="match status" value="1"/>
</dbReference>
<evidence type="ECO:0000313" key="10">
    <source>
        <dbReference type="EMBL" id="SVA27639.1"/>
    </source>
</evidence>
<evidence type="ECO:0000256" key="8">
    <source>
        <dbReference type="SAM" id="Phobius"/>
    </source>
</evidence>
<evidence type="ECO:0000256" key="1">
    <source>
        <dbReference type="ARBA" id="ARBA00004162"/>
    </source>
</evidence>
<name>A0A381UHL6_9ZZZZ</name>
<keyword evidence="3" id="KW-1003">Cell membrane</keyword>
<keyword evidence="4 8" id="KW-0812">Transmembrane</keyword>
<evidence type="ECO:0000256" key="5">
    <source>
        <dbReference type="ARBA" id="ARBA00022989"/>
    </source>
</evidence>
<dbReference type="InterPro" id="IPR006665">
    <property type="entry name" value="OmpA-like"/>
</dbReference>
<feature type="region of interest" description="Disordered" evidence="7">
    <location>
        <begin position="245"/>
        <end position="267"/>
    </location>
</feature>
<sequence length="267" mass="29614">MAKTLDFKKGFKAGASSVDEGLPGWFGTFADMMTLLMAFFVLLVAMSTLDPVKLQEMSDSMGKSVGSTKKMEGAMDLADIKSETVAMLEKQENEEIKEQVEVFSTPKGLVISIAQEASFDGGSAALKPEFQPILDNLVPIINAPNNYHPVLIEGHTDNRPIPKRLLKKYASNWELSAARASSVVRRLINMDVDPLRLEATGMAEFSPREKPPFPRLLDQSWIAEQNNSPEGRSKNRRVEILFPKRTTKDKMAPKVQEEVVTETANAE</sequence>
<dbReference type="SUPFAM" id="SSF103088">
    <property type="entry name" value="OmpA-like"/>
    <property type="match status" value="1"/>
</dbReference>
<dbReference type="CDD" id="cd07185">
    <property type="entry name" value="OmpA_C-like"/>
    <property type="match status" value="1"/>
</dbReference>
<evidence type="ECO:0000256" key="7">
    <source>
        <dbReference type="SAM" id="MobiDB-lite"/>
    </source>
</evidence>
<feature type="compositionally biased region" description="Basic and acidic residues" evidence="7">
    <location>
        <begin position="246"/>
        <end position="257"/>
    </location>
</feature>
<comment type="subcellular location">
    <subcellularLocation>
        <location evidence="1">Cell membrane</location>
        <topology evidence="1">Single-pass membrane protein</topology>
    </subcellularLocation>
</comment>
<protein>
    <recommendedName>
        <fullName evidence="9">OmpA-like domain-containing protein</fullName>
    </recommendedName>
</protein>
<evidence type="ECO:0000256" key="2">
    <source>
        <dbReference type="ARBA" id="ARBA00008914"/>
    </source>
</evidence>
<reference evidence="10" key="1">
    <citation type="submission" date="2018-05" db="EMBL/GenBank/DDBJ databases">
        <authorList>
            <person name="Lanie J.A."/>
            <person name="Ng W.-L."/>
            <person name="Kazmierczak K.M."/>
            <person name="Andrzejewski T.M."/>
            <person name="Davidsen T.M."/>
            <person name="Wayne K.J."/>
            <person name="Tettelin H."/>
            <person name="Glass J.I."/>
            <person name="Rusch D."/>
            <person name="Podicherti R."/>
            <person name="Tsui H.-C.T."/>
            <person name="Winkler M.E."/>
        </authorList>
    </citation>
    <scope>NUCLEOTIDE SEQUENCE</scope>
</reference>
<evidence type="ECO:0000256" key="3">
    <source>
        <dbReference type="ARBA" id="ARBA00022475"/>
    </source>
</evidence>
<keyword evidence="5 8" id="KW-1133">Transmembrane helix</keyword>
<dbReference type="InterPro" id="IPR036737">
    <property type="entry name" value="OmpA-like_sf"/>
</dbReference>
<evidence type="ECO:0000256" key="4">
    <source>
        <dbReference type="ARBA" id="ARBA00022692"/>
    </source>
</evidence>
<dbReference type="InterPro" id="IPR050330">
    <property type="entry name" value="Bact_OuterMem_StrucFunc"/>
</dbReference>
<dbReference type="PANTHER" id="PTHR30329">
    <property type="entry name" value="STATOR ELEMENT OF FLAGELLAR MOTOR COMPLEX"/>
    <property type="match status" value="1"/>
</dbReference>
<feature type="transmembrane region" description="Helical" evidence="8">
    <location>
        <begin position="25"/>
        <end position="49"/>
    </location>
</feature>
<comment type="similarity">
    <text evidence="2">Belongs to the MotB family.</text>
</comment>
<gene>
    <name evidence="10" type="ORF">METZ01_LOCUS80493</name>
</gene>
<dbReference type="PROSITE" id="PS51123">
    <property type="entry name" value="OMPA_2"/>
    <property type="match status" value="1"/>
</dbReference>
<accession>A0A381UHL6</accession>
<proteinExistence type="inferred from homology"/>
<dbReference type="Pfam" id="PF00691">
    <property type="entry name" value="OmpA"/>
    <property type="match status" value="1"/>
</dbReference>
<dbReference type="GO" id="GO:0005886">
    <property type="term" value="C:plasma membrane"/>
    <property type="evidence" value="ECO:0007669"/>
    <property type="project" value="UniProtKB-SubCell"/>
</dbReference>
<dbReference type="Pfam" id="PF13677">
    <property type="entry name" value="MotB_plug"/>
    <property type="match status" value="1"/>
</dbReference>
<dbReference type="PANTHER" id="PTHR30329:SF21">
    <property type="entry name" value="LIPOPROTEIN YIAD-RELATED"/>
    <property type="match status" value="1"/>
</dbReference>
<evidence type="ECO:0000256" key="6">
    <source>
        <dbReference type="ARBA" id="ARBA00023136"/>
    </source>
</evidence>
<dbReference type="EMBL" id="UINC01006455">
    <property type="protein sequence ID" value="SVA27639.1"/>
    <property type="molecule type" value="Genomic_DNA"/>
</dbReference>